<sequence>MNLEETDIYCPYCGEHQTVFLDPSDVEEEHYIQDCQVCCRPIQFHLSEEFDGSLSLTVSHENEG</sequence>
<dbReference type="InterPro" id="IPR025990">
    <property type="entry name" value="zinc_ribbon_bacterial"/>
</dbReference>
<dbReference type="Proteomes" id="UP001481413">
    <property type="component" value="Unassembled WGS sequence"/>
</dbReference>
<dbReference type="EMBL" id="BAABWH010000010">
    <property type="protein sequence ID" value="GAA6146789.1"/>
    <property type="molecule type" value="Genomic_DNA"/>
</dbReference>
<keyword evidence="2" id="KW-1185">Reference proteome</keyword>
<evidence type="ECO:0000313" key="2">
    <source>
        <dbReference type="Proteomes" id="UP001481413"/>
    </source>
</evidence>
<comment type="caution">
    <text evidence="1">The sequence shown here is derived from an EMBL/GenBank/DDBJ whole genome shotgun (WGS) entry which is preliminary data.</text>
</comment>
<name>A0ABQ0A313_9GAMM</name>
<reference evidence="1 2" key="1">
    <citation type="submission" date="2024-04" db="EMBL/GenBank/DDBJ databases">
        <title>Draft genome sequence of Thalassolituus maritimus NBRC 116585.</title>
        <authorList>
            <person name="Miyakawa T."/>
            <person name="Kusuya Y."/>
            <person name="Miura T."/>
        </authorList>
    </citation>
    <scope>NUCLEOTIDE SEQUENCE [LARGE SCALE GENOMIC DNA]</scope>
    <source>
        <strain evidence="1 2">5NW40-0001</strain>
    </source>
</reference>
<accession>A0ABQ0A313</accession>
<protein>
    <submittedName>
        <fullName evidence="1">CPXCG motif-containing cysteine-rich protein</fullName>
    </submittedName>
</protein>
<organism evidence="1 2">
    <name type="scientific">Thalassolituus maritimus</name>
    <dbReference type="NCBI Taxonomy" id="484498"/>
    <lineage>
        <taxon>Bacteria</taxon>
        <taxon>Pseudomonadati</taxon>
        <taxon>Pseudomonadota</taxon>
        <taxon>Gammaproteobacteria</taxon>
        <taxon>Oceanospirillales</taxon>
        <taxon>Oceanospirillaceae</taxon>
        <taxon>Thalassolituus</taxon>
    </lineage>
</organism>
<dbReference type="InterPro" id="IPR017143">
    <property type="entry name" value="UCP037225"/>
</dbReference>
<proteinExistence type="predicted"/>
<evidence type="ECO:0000313" key="1">
    <source>
        <dbReference type="EMBL" id="GAA6146789.1"/>
    </source>
</evidence>
<dbReference type="Pfam" id="PF14255">
    <property type="entry name" value="Zn_ribbon_21"/>
    <property type="match status" value="1"/>
</dbReference>
<dbReference type="PIRSF" id="PIRSF037225">
    <property type="entry name" value="UCP037225"/>
    <property type="match status" value="1"/>
</dbReference>
<dbReference type="RefSeq" id="WP_353296000.1">
    <property type="nucleotide sequence ID" value="NZ_BAABWH010000010.1"/>
</dbReference>
<gene>
    <name evidence="1" type="ORF">NBRC116585_29080</name>
</gene>